<dbReference type="InterPro" id="IPR033985">
    <property type="entry name" value="SusD-like_N"/>
</dbReference>
<dbReference type="Proteomes" id="UP000254282">
    <property type="component" value="Unassembled WGS sequence"/>
</dbReference>
<dbReference type="GO" id="GO:0009279">
    <property type="term" value="C:cell outer membrane"/>
    <property type="evidence" value="ECO:0007669"/>
    <property type="project" value="UniProtKB-SubCell"/>
</dbReference>
<name>A0A381FMT6_9FLAO</name>
<dbReference type="SUPFAM" id="SSF48452">
    <property type="entry name" value="TPR-like"/>
    <property type="match status" value="1"/>
</dbReference>
<protein>
    <submittedName>
        <fullName evidence="9 10">SusD family</fullName>
    </submittedName>
</protein>
<evidence type="ECO:0000259" key="8">
    <source>
        <dbReference type="Pfam" id="PF14322"/>
    </source>
</evidence>
<evidence type="ECO:0000256" key="2">
    <source>
        <dbReference type="ARBA" id="ARBA00006275"/>
    </source>
</evidence>
<evidence type="ECO:0000256" key="5">
    <source>
        <dbReference type="ARBA" id="ARBA00023237"/>
    </source>
</evidence>
<feature type="domain" description="SusD-like N-terminal" evidence="8">
    <location>
        <begin position="101"/>
        <end position="247"/>
    </location>
</feature>
<dbReference type="EMBL" id="CP033928">
    <property type="protein sequence ID" value="AZA62359.1"/>
    <property type="molecule type" value="Genomic_DNA"/>
</dbReference>
<dbReference type="AlphaFoldDB" id="A0A381FMT6"/>
<dbReference type="Proteomes" id="UP000269076">
    <property type="component" value="Chromosome"/>
</dbReference>
<reference evidence="10 11" key="1">
    <citation type="submission" date="2018-06" db="EMBL/GenBank/DDBJ databases">
        <authorList>
            <consortium name="Pathogen Informatics"/>
            <person name="Doyle S."/>
        </authorList>
    </citation>
    <scope>NUCLEOTIDE SEQUENCE [LARGE SCALE GENOMIC DNA]</scope>
    <source>
        <strain evidence="10 11">NCTC13532</strain>
    </source>
</reference>
<feature type="domain" description="RagB/SusD" evidence="7">
    <location>
        <begin position="349"/>
        <end position="501"/>
    </location>
</feature>
<dbReference type="RefSeq" id="WP_115621166.1">
    <property type="nucleotide sequence ID" value="NZ_UFVR01000004.1"/>
</dbReference>
<gene>
    <name evidence="9" type="ORF">EG340_15555</name>
    <name evidence="10" type="ORF">NCTC13532_03471</name>
</gene>
<dbReference type="STRING" id="254.SAMN05421682_10537"/>
<evidence type="ECO:0000256" key="6">
    <source>
        <dbReference type="SAM" id="SignalP"/>
    </source>
</evidence>
<dbReference type="InterPro" id="IPR011990">
    <property type="entry name" value="TPR-like_helical_dom_sf"/>
</dbReference>
<evidence type="ECO:0000313" key="10">
    <source>
        <dbReference type="EMBL" id="SUX47879.1"/>
    </source>
</evidence>
<keyword evidence="5" id="KW-0998">Cell outer membrane</keyword>
<keyword evidence="3 6" id="KW-0732">Signal</keyword>
<evidence type="ECO:0000313" key="12">
    <source>
        <dbReference type="Proteomes" id="UP000269076"/>
    </source>
</evidence>
<accession>A0A381FMT6</accession>
<evidence type="ECO:0000256" key="3">
    <source>
        <dbReference type="ARBA" id="ARBA00022729"/>
    </source>
</evidence>
<feature type="chain" id="PRO_5036072706" evidence="6">
    <location>
        <begin position="28"/>
        <end position="502"/>
    </location>
</feature>
<evidence type="ECO:0000313" key="9">
    <source>
        <dbReference type="EMBL" id="AZA62359.1"/>
    </source>
</evidence>
<evidence type="ECO:0000256" key="4">
    <source>
        <dbReference type="ARBA" id="ARBA00023136"/>
    </source>
</evidence>
<dbReference type="InterPro" id="IPR012944">
    <property type="entry name" value="SusD_RagB_dom"/>
</dbReference>
<evidence type="ECO:0000256" key="1">
    <source>
        <dbReference type="ARBA" id="ARBA00004442"/>
    </source>
</evidence>
<feature type="signal peptide" evidence="6">
    <location>
        <begin position="1"/>
        <end position="27"/>
    </location>
</feature>
<proteinExistence type="inferred from homology"/>
<organism evidence="10 11">
    <name type="scientific">Chryseobacterium indoltheticum</name>
    <dbReference type="NCBI Taxonomy" id="254"/>
    <lineage>
        <taxon>Bacteria</taxon>
        <taxon>Pseudomonadati</taxon>
        <taxon>Bacteroidota</taxon>
        <taxon>Flavobacteriia</taxon>
        <taxon>Flavobacteriales</taxon>
        <taxon>Weeksellaceae</taxon>
        <taxon>Chryseobacterium group</taxon>
        <taxon>Chryseobacterium</taxon>
    </lineage>
</organism>
<sequence length="502" mass="55791">MKNIKRHYKKILLLSFALLSLAMTSCSSEYLETDPTTAVSEDAAYSSASNLMAIINGMHRDMYYRQNSNQGQNGQGGIMIMMDALGEDLVFPSTGNGWYISTVRWQDNVNDMASNDFYPYQFYYALIRNANLVIANGPNVPAPTAADELTIKKAIGEAYAFRAFSYYMLVQIYGKRYVPGTTNSQLGVPIRLVADEVPLARNTVEQVYTQINKDLGEALIRLTGSSRATKAHFDKSVVLGLMARVALTQGNYPLAASSASSARAGFSLMENEVAYTSGFNTATNGEWMWGAIIISDQTDYFGNFGAYMSRNYNSTNIRQAPKAVNSKLYNLFPSTDFRKKIFDATGAHTALSLPTNYAKYPYTSQKFLAVSTSDSRLDVPYMRAAEMYLIEAEALAKTDEPSSKIVFNLFAKKRNPSYTGATTTGAAYITEILNSRRLELWGEGFRFLDLKRLNQGLDRTGANHSSVVINSLSTVTNTDPRWEFLIPRREINANPLIVQNPL</sequence>
<dbReference type="Pfam" id="PF07980">
    <property type="entry name" value="SusD_RagB"/>
    <property type="match status" value="1"/>
</dbReference>
<comment type="similarity">
    <text evidence="2">Belongs to the SusD family.</text>
</comment>
<dbReference type="Pfam" id="PF14322">
    <property type="entry name" value="SusD-like_3"/>
    <property type="match status" value="1"/>
</dbReference>
<evidence type="ECO:0000313" key="11">
    <source>
        <dbReference type="Proteomes" id="UP000254282"/>
    </source>
</evidence>
<keyword evidence="4" id="KW-0472">Membrane</keyword>
<evidence type="ECO:0000259" key="7">
    <source>
        <dbReference type="Pfam" id="PF07980"/>
    </source>
</evidence>
<dbReference type="EMBL" id="UFVR01000004">
    <property type="protein sequence ID" value="SUX47879.1"/>
    <property type="molecule type" value="Genomic_DNA"/>
</dbReference>
<reference evidence="9 12" key="2">
    <citation type="submission" date="2018-11" db="EMBL/GenBank/DDBJ databases">
        <title>Proposal to divide the Flavobacteriaceae and reorganize its genera based on Amino Acid Identity values calculated from whole genome sequences.</title>
        <authorList>
            <person name="Nicholson A.C."/>
            <person name="Gulvik C.A."/>
            <person name="Whitney A.M."/>
            <person name="Humrighouse B.W."/>
            <person name="Bell M."/>
            <person name="Holmes B."/>
            <person name="Steigerwalt A."/>
            <person name="Villarma A."/>
            <person name="Sheth M."/>
            <person name="Batra D."/>
            <person name="Pryor J."/>
            <person name="Bernardet J.-F."/>
            <person name="Hugo C."/>
            <person name="Kampfer P."/>
            <person name="Newman J."/>
            <person name="Mcquiston J.R."/>
        </authorList>
    </citation>
    <scope>NUCLEOTIDE SEQUENCE [LARGE SCALE GENOMIC DNA]</scope>
    <source>
        <strain evidence="9 12">G0211</strain>
    </source>
</reference>
<dbReference type="Gene3D" id="1.25.40.390">
    <property type="match status" value="1"/>
</dbReference>
<dbReference type="PROSITE" id="PS51257">
    <property type="entry name" value="PROKAR_LIPOPROTEIN"/>
    <property type="match status" value="1"/>
</dbReference>
<comment type="subcellular location">
    <subcellularLocation>
        <location evidence="1">Cell outer membrane</location>
    </subcellularLocation>
</comment>